<proteinExistence type="predicted"/>
<evidence type="ECO:0000313" key="1">
    <source>
        <dbReference type="EMBL" id="VDD78843.1"/>
    </source>
</evidence>
<accession>A0A0R3UD47</accession>
<name>A0A0R3UD47_MESCO</name>
<sequence>MLEMAVFDTYRFLSSSHGGTATTRSSSSLGAWFGQRTDDELAVVNRRSVQPPRMPFHLDPLSDSRKLGVALVETTYNELRERESVRHGDLVHEDFVNRNAAFEVDA</sequence>
<reference evidence="1 2" key="2">
    <citation type="submission" date="2018-10" db="EMBL/GenBank/DDBJ databases">
        <authorList>
            <consortium name="Pathogen Informatics"/>
        </authorList>
    </citation>
    <scope>NUCLEOTIDE SEQUENCE [LARGE SCALE GENOMIC DNA]</scope>
</reference>
<gene>
    <name evidence="1" type="ORF">MCOS_LOCUS4846</name>
</gene>
<dbReference type="OrthoDB" id="10562289at2759"/>
<dbReference type="EMBL" id="UXSR01002452">
    <property type="protein sequence ID" value="VDD78843.1"/>
    <property type="molecule type" value="Genomic_DNA"/>
</dbReference>
<organism evidence="3">
    <name type="scientific">Mesocestoides corti</name>
    <name type="common">Flatworm</name>
    <dbReference type="NCBI Taxonomy" id="53468"/>
    <lineage>
        <taxon>Eukaryota</taxon>
        <taxon>Metazoa</taxon>
        <taxon>Spiralia</taxon>
        <taxon>Lophotrochozoa</taxon>
        <taxon>Platyhelminthes</taxon>
        <taxon>Cestoda</taxon>
        <taxon>Eucestoda</taxon>
        <taxon>Cyclophyllidea</taxon>
        <taxon>Mesocestoididae</taxon>
        <taxon>Mesocestoides</taxon>
    </lineage>
</organism>
<keyword evidence="2" id="KW-1185">Reference proteome</keyword>
<dbReference type="Proteomes" id="UP000267029">
    <property type="component" value="Unassembled WGS sequence"/>
</dbReference>
<evidence type="ECO:0000313" key="2">
    <source>
        <dbReference type="Proteomes" id="UP000267029"/>
    </source>
</evidence>
<dbReference type="AlphaFoldDB" id="A0A0R3UD47"/>
<dbReference type="WBParaSite" id="MCOS_0000484501-mRNA-1">
    <property type="protein sequence ID" value="MCOS_0000484501-mRNA-1"/>
    <property type="gene ID" value="MCOS_0000484501"/>
</dbReference>
<reference evidence="3" key="1">
    <citation type="submission" date="2017-02" db="UniProtKB">
        <authorList>
            <consortium name="WormBaseParasite"/>
        </authorList>
    </citation>
    <scope>IDENTIFICATION</scope>
</reference>
<protein>
    <submittedName>
        <fullName evidence="1 3">Uncharacterized protein</fullName>
    </submittedName>
</protein>
<evidence type="ECO:0000313" key="3">
    <source>
        <dbReference type="WBParaSite" id="MCOS_0000484501-mRNA-1"/>
    </source>
</evidence>